<dbReference type="eggNOG" id="COG2885">
    <property type="taxonomic scope" value="Bacteria"/>
</dbReference>
<feature type="chain" id="PRO_5003188947" description="DUF1573 domain-containing protein" evidence="1">
    <location>
        <begin position="20"/>
        <end position="134"/>
    </location>
</feature>
<gene>
    <name evidence="2" type="ordered locus">Palpr_0284</name>
</gene>
<dbReference type="Pfam" id="PF07610">
    <property type="entry name" value="DUF1573"/>
    <property type="match status" value="1"/>
</dbReference>
<dbReference type="EMBL" id="CP002345">
    <property type="protein sequence ID" value="ADQ78446.1"/>
    <property type="molecule type" value="Genomic_DNA"/>
</dbReference>
<evidence type="ECO:0000313" key="2">
    <source>
        <dbReference type="EMBL" id="ADQ78446.1"/>
    </source>
</evidence>
<dbReference type="InterPro" id="IPR011467">
    <property type="entry name" value="DUF1573"/>
</dbReference>
<dbReference type="AlphaFoldDB" id="E4T165"/>
<dbReference type="Proteomes" id="UP000008718">
    <property type="component" value="Chromosome"/>
</dbReference>
<name>E4T165_PALPW</name>
<evidence type="ECO:0000313" key="3">
    <source>
        <dbReference type="Proteomes" id="UP000008718"/>
    </source>
</evidence>
<keyword evidence="3" id="KW-1185">Reference proteome</keyword>
<feature type="signal peptide" evidence="1">
    <location>
        <begin position="1"/>
        <end position="19"/>
    </location>
</feature>
<reference evidence="2 3" key="2">
    <citation type="journal article" date="2011" name="Stand. Genomic Sci.">
        <title>Complete genome sequence of Paludibacter propionicigenes type strain (WB4).</title>
        <authorList>
            <person name="Gronow S."/>
            <person name="Munk C."/>
            <person name="Lapidus A."/>
            <person name="Nolan M."/>
            <person name="Lucas S."/>
            <person name="Hammon N."/>
            <person name="Deshpande S."/>
            <person name="Cheng J.F."/>
            <person name="Tapia R."/>
            <person name="Han C."/>
            <person name="Goodwin L."/>
            <person name="Pitluck S."/>
            <person name="Liolios K."/>
            <person name="Ivanova N."/>
            <person name="Mavromatis K."/>
            <person name="Mikhailova N."/>
            <person name="Pati A."/>
            <person name="Chen A."/>
            <person name="Palaniappan K."/>
            <person name="Land M."/>
            <person name="Hauser L."/>
            <person name="Chang Y.J."/>
            <person name="Jeffries C.D."/>
            <person name="Brambilla E."/>
            <person name="Rohde M."/>
            <person name="Goker M."/>
            <person name="Detter J.C."/>
            <person name="Woyke T."/>
            <person name="Bristow J."/>
            <person name="Eisen J.A."/>
            <person name="Markowitz V."/>
            <person name="Hugenholtz P."/>
            <person name="Kyrpides N.C."/>
            <person name="Klenk H.P."/>
        </authorList>
    </citation>
    <scope>NUCLEOTIDE SEQUENCE [LARGE SCALE GENOMIC DNA]</scope>
    <source>
        <strain evidence="3">DSM 17365 / JCM 13257 / WB4</strain>
    </source>
</reference>
<dbReference type="InterPro" id="IPR013783">
    <property type="entry name" value="Ig-like_fold"/>
</dbReference>
<dbReference type="RefSeq" id="WP_013443815.1">
    <property type="nucleotide sequence ID" value="NC_014734.1"/>
</dbReference>
<dbReference type="PANTHER" id="PTHR37833">
    <property type="entry name" value="LIPOPROTEIN-RELATED"/>
    <property type="match status" value="1"/>
</dbReference>
<sequence length="134" mass="14785">MKKYSLFLVCLVFSVVAMAQKPVATFSEKVFDFGKINEKDGSVTHVFEFTNKGNSPLVVSRVQTSCGCTTPSWTKEPVEPGKKGSITVTFDVRNKTIFEKQIMVYTNDTAEPIMLVIKGEVIPVSKQAEAASKK</sequence>
<dbReference type="Gene3D" id="2.60.40.10">
    <property type="entry name" value="Immunoglobulins"/>
    <property type="match status" value="1"/>
</dbReference>
<protein>
    <recommendedName>
        <fullName evidence="4">DUF1573 domain-containing protein</fullName>
    </recommendedName>
</protein>
<organism evidence="2 3">
    <name type="scientific">Paludibacter propionicigenes (strain DSM 17365 / JCM 13257 / WB4)</name>
    <dbReference type="NCBI Taxonomy" id="694427"/>
    <lineage>
        <taxon>Bacteria</taxon>
        <taxon>Pseudomonadati</taxon>
        <taxon>Bacteroidota</taxon>
        <taxon>Bacteroidia</taxon>
        <taxon>Bacteroidales</taxon>
        <taxon>Paludibacteraceae</taxon>
        <taxon>Paludibacter</taxon>
    </lineage>
</organism>
<dbReference type="KEGG" id="ppn:Palpr_0284"/>
<dbReference type="PANTHER" id="PTHR37833:SF1">
    <property type="entry name" value="SIGNAL PEPTIDE PROTEIN"/>
    <property type="match status" value="1"/>
</dbReference>
<dbReference type="STRING" id="694427.Palpr_0284"/>
<keyword evidence="1" id="KW-0732">Signal</keyword>
<reference key="1">
    <citation type="submission" date="2010-11" db="EMBL/GenBank/DDBJ databases">
        <title>The complete genome of Paludibacter propionicigenes DSM 17365.</title>
        <authorList>
            <consortium name="US DOE Joint Genome Institute (JGI-PGF)"/>
            <person name="Lucas S."/>
            <person name="Copeland A."/>
            <person name="Lapidus A."/>
            <person name="Bruce D."/>
            <person name="Goodwin L."/>
            <person name="Pitluck S."/>
            <person name="Kyrpides N."/>
            <person name="Mavromatis K."/>
            <person name="Ivanova N."/>
            <person name="Munk A.C."/>
            <person name="Brettin T."/>
            <person name="Detter J.C."/>
            <person name="Han C."/>
            <person name="Tapia R."/>
            <person name="Land M."/>
            <person name="Hauser L."/>
            <person name="Markowitz V."/>
            <person name="Cheng J.-F."/>
            <person name="Hugenholtz P."/>
            <person name="Woyke T."/>
            <person name="Wu D."/>
            <person name="Gronow S."/>
            <person name="Wellnitz S."/>
            <person name="Brambilla E."/>
            <person name="Klenk H.-P."/>
            <person name="Eisen J.A."/>
        </authorList>
    </citation>
    <scope>NUCLEOTIDE SEQUENCE</scope>
    <source>
        <strain>WB4</strain>
    </source>
</reference>
<evidence type="ECO:0008006" key="4">
    <source>
        <dbReference type="Google" id="ProtNLM"/>
    </source>
</evidence>
<dbReference type="OrthoDB" id="826619at2"/>
<accession>E4T165</accession>
<dbReference type="HOGENOM" id="CLU_122784_1_0_10"/>
<evidence type="ECO:0000256" key="1">
    <source>
        <dbReference type="SAM" id="SignalP"/>
    </source>
</evidence>
<proteinExistence type="predicted"/>